<evidence type="ECO:0008006" key="5">
    <source>
        <dbReference type="Google" id="ProtNLM"/>
    </source>
</evidence>
<feature type="transmembrane region" description="Helical" evidence="2">
    <location>
        <begin position="27"/>
        <end position="44"/>
    </location>
</feature>
<dbReference type="PANTHER" id="PTHR32309:SF13">
    <property type="entry name" value="FERRIC ENTEROBACTIN TRANSPORT PROTEIN FEPE"/>
    <property type="match status" value="1"/>
</dbReference>
<protein>
    <recommendedName>
        <fullName evidence="5">Polysaccharide chain length determinant N-terminal domain-containing protein</fullName>
    </recommendedName>
</protein>
<dbReference type="GO" id="GO:0005886">
    <property type="term" value="C:plasma membrane"/>
    <property type="evidence" value="ECO:0007669"/>
    <property type="project" value="TreeGrafter"/>
</dbReference>
<organism evidence="3 4">
    <name type="scientific">Butyricimonas faecalis</name>
    <dbReference type="NCBI Taxonomy" id="2093856"/>
    <lineage>
        <taxon>Bacteria</taxon>
        <taxon>Pseudomonadati</taxon>
        <taxon>Bacteroidota</taxon>
        <taxon>Bacteroidia</taxon>
        <taxon>Bacteroidales</taxon>
        <taxon>Odoribacteraceae</taxon>
        <taxon>Butyricimonas</taxon>
    </lineage>
</organism>
<dbReference type="AlphaFoldDB" id="A0A3Q9IMR4"/>
<keyword evidence="1" id="KW-0175">Coiled coil</keyword>
<dbReference type="PANTHER" id="PTHR32309">
    <property type="entry name" value="TYROSINE-PROTEIN KINASE"/>
    <property type="match status" value="1"/>
</dbReference>
<reference evidence="3 4" key="1">
    <citation type="submission" date="2018-10" db="EMBL/GenBank/DDBJ databases">
        <title>Butyricimonas faecalis sp. nov., isolated from human faeces and emended description of the genus Butyricimonas.</title>
        <authorList>
            <person name="Le Roy T."/>
            <person name="Van der Smissen P."/>
            <person name="Paquot A."/>
            <person name="Delzenne N."/>
            <person name="Muccioli G."/>
            <person name="Collet J.-F."/>
            <person name="Cani P.D."/>
        </authorList>
    </citation>
    <scope>NUCLEOTIDE SEQUENCE [LARGE SCALE GENOMIC DNA]</scope>
    <source>
        <strain evidence="3 4">H184</strain>
    </source>
</reference>
<evidence type="ECO:0000313" key="3">
    <source>
        <dbReference type="EMBL" id="AZS29465.1"/>
    </source>
</evidence>
<dbReference type="KEGG" id="buy:D8S85_07735"/>
<sequence>MKQNMSTQLQMNNLTNLISVLVQKKKIIFFTIGIFIIIGIGTFFKMKTPPSYSAQCSTLVLFNNINNDKGVVIQNNFGLDKKENILPLRLYPQIAQSIPFLVQLIDSNSITDSTLLRSEELENIIPIKNNFKISVDEANQTVFIEANMPTPIEAARLALKIQQTLCNYLINWYSKQQELAIVLLQNNINEVLEKIIQKQQELQKLNFTKAKKQHSVSTPDLIRLETEYQTLITLNTTLTKQLQQKKLTQQNLSTYITTIDPVIIPNSPTNSPRSIIFYIAVFGLLGILVSLYIVIIHPIINSWSNKND</sequence>
<dbReference type="InterPro" id="IPR050445">
    <property type="entry name" value="Bact_polysacc_biosynth/exp"/>
</dbReference>
<keyword evidence="4" id="KW-1185">Reference proteome</keyword>
<keyword evidence="2" id="KW-1133">Transmembrane helix</keyword>
<feature type="transmembrane region" description="Helical" evidence="2">
    <location>
        <begin position="275"/>
        <end position="300"/>
    </location>
</feature>
<feature type="coiled-coil region" evidence="1">
    <location>
        <begin position="181"/>
        <end position="208"/>
    </location>
</feature>
<proteinExistence type="predicted"/>
<keyword evidence="2" id="KW-0472">Membrane</keyword>
<dbReference type="Proteomes" id="UP000270673">
    <property type="component" value="Chromosome"/>
</dbReference>
<accession>A0A3Q9IMR4</accession>
<dbReference type="GO" id="GO:0004713">
    <property type="term" value="F:protein tyrosine kinase activity"/>
    <property type="evidence" value="ECO:0007669"/>
    <property type="project" value="TreeGrafter"/>
</dbReference>
<keyword evidence="2" id="KW-0812">Transmembrane</keyword>
<gene>
    <name evidence="3" type="ORF">D8S85_07735</name>
</gene>
<evidence type="ECO:0000256" key="2">
    <source>
        <dbReference type="SAM" id="Phobius"/>
    </source>
</evidence>
<name>A0A3Q9IMR4_9BACT</name>
<evidence type="ECO:0000256" key="1">
    <source>
        <dbReference type="SAM" id="Coils"/>
    </source>
</evidence>
<evidence type="ECO:0000313" key="4">
    <source>
        <dbReference type="Proteomes" id="UP000270673"/>
    </source>
</evidence>
<dbReference type="EMBL" id="CP032819">
    <property type="protein sequence ID" value="AZS29465.1"/>
    <property type="molecule type" value="Genomic_DNA"/>
</dbReference>
<dbReference type="OrthoDB" id="9913845at2"/>